<protein>
    <submittedName>
        <fullName evidence="1">Uncharacterized protein</fullName>
    </submittedName>
</protein>
<reference evidence="1 2" key="1">
    <citation type="submission" date="2015-07" db="EMBL/GenBank/DDBJ databases">
        <title>Emmonsia species relationships and genome sequence.</title>
        <authorList>
            <consortium name="The Broad Institute Genomics Platform"/>
            <person name="Cuomo C.A."/>
            <person name="Munoz J.F."/>
            <person name="Imamovic A."/>
            <person name="Priest M.E."/>
            <person name="Young S."/>
            <person name="Clay O.K."/>
            <person name="McEwen J.G."/>
        </authorList>
    </citation>
    <scope>NUCLEOTIDE SEQUENCE [LARGE SCALE GENOMIC DNA]</scope>
    <source>
        <strain evidence="1 2">UAMH 9510</strain>
    </source>
</reference>
<dbReference type="EMBL" id="LGRN01000442">
    <property type="protein sequence ID" value="OJD12143.1"/>
    <property type="molecule type" value="Genomic_DNA"/>
</dbReference>
<dbReference type="AlphaFoldDB" id="A0A1J9Q7G4"/>
<dbReference type="Proteomes" id="UP000182235">
    <property type="component" value="Unassembled WGS sequence"/>
</dbReference>
<evidence type="ECO:0000313" key="2">
    <source>
        <dbReference type="Proteomes" id="UP000182235"/>
    </source>
</evidence>
<organism evidence="1 2">
    <name type="scientific">Emergomyces pasteurianus Ep9510</name>
    <dbReference type="NCBI Taxonomy" id="1447872"/>
    <lineage>
        <taxon>Eukaryota</taxon>
        <taxon>Fungi</taxon>
        <taxon>Dikarya</taxon>
        <taxon>Ascomycota</taxon>
        <taxon>Pezizomycotina</taxon>
        <taxon>Eurotiomycetes</taxon>
        <taxon>Eurotiomycetidae</taxon>
        <taxon>Onygenales</taxon>
        <taxon>Ajellomycetaceae</taxon>
        <taxon>Emergomyces</taxon>
    </lineage>
</organism>
<proteinExistence type="predicted"/>
<comment type="caution">
    <text evidence="1">The sequence shown here is derived from an EMBL/GenBank/DDBJ whole genome shotgun (WGS) entry which is preliminary data.</text>
</comment>
<accession>A0A1J9Q7G4</accession>
<evidence type="ECO:0000313" key="1">
    <source>
        <dbReference type="EMBL" id="OJD12143.1"/>
    </source>
</evidence>
<gene>
    <name evidence="1" type="ORF">AJ78_07214</name>
</gene>
<keyword evidence="2" id="KW-1185">Reference proteome</keyword>
<name>A0A1J9Q7G4_9EURO</name>
<dbReference type="VEuPathDB" id="FungiDB:AJ78_07214"/>
<sequence length="78" mass="8476">MPATLAIKDASSAEPIEVLRSVPAFRRFVAFGCNSNQIHTKTLTEPFNSVPPRLSLNGAVLSREHKLLAAQAFRAEKG</sequence>